<dbReference type="KEGG" id="fwa:DCMF_26385"/>
<dbReference type="OrthoDB" id="1676875at2"/>
<sequence length="263" mass="29375">MTYPNRDVEIREIHTRKDHKCYGMGLGIMLLDDPYPGFPGDVRNASAYSFPIQYEIIEGVDNKEIAWTDNPSACLEPTIKAAKKLEKLGCRAIAAECGYFAFFQKEVAEVINVPVFMSSLLQVPLIQQVIGPNKNVGIVCAHKKSLSDQHLANVGVVPGSNYIVAGAQDEYECPEFDKLWGFAPRHFSEAGCNYEKAEEQIVRVCRDFYCSNPSIGAIMLECTGFQVFARAIQRAVDLPVFSWGTLLDYAFSVVAHRDYYGHV</sequence>
<dbReference type="EMBL" id="CP017634">
    <property type="protein sequence ID" value="ATW27814.1"/>
    <property type="molecule type" value="Genomic_DNA"/>
</dbReference>
<evidence type="ECO:0000313" key="1">
    <source>
        <dbReference type="EMBL" id="ATW27814.1"/>
    </source>
</evidence>
<gene>
    <name evidence="1" type="ORF">DCMF_26385</name>
</gene>
<dbReference type="NCBIfam" id="NF005679">
    <property type="entry name" value="PRK07475.1"/>
    <property type="match status" value="1"/>
</dbReference>
<accession>A0A3G1KZL3</accession>
<organism evidence="1 2">
    <name type="scientific">Formimonas warabiya</name>
    <dbReference type="NCBI Taxonomy" id="1761012"/>
    <lineage>
        <taxon>Bacteria</taxon>
        <taxon>Bacillati</taxon>
        <taxon>Bacillota</taxon>
        <taxon>Clostridia</taxon>
        <taxon>Eubacteriales</taxon>
        <taxon>Peptococcaceae</taxon>
        <taxon>Candidatus Formimonas</taxon>
    </lineage>
</organism>
<keyword evidence="2" id="KW-1185">Reference proteome</keyword>
<dbReference type="RefSeq" id="WP_148137197.1">
    <property type="nucleotide sequence ID" value="NZ_CP017634.1"/>
</dbReference>
<evidence type="ECO:0000313" key="2">
    <source>
        <dbReference type="Proteomes" id="UP000323521"/>
    </source>
</evidence>
<name>A0A3G1KZL3_FORW1</name>
<protein>
    <submittedName>
        <fullName evidence="1">Hydantoin racemase</fullName>
    </submittedName>
</protein>
<proteinExistence type="predicted"/>
<reference evidence="1 2" key="1">
    <citation type="submission" date="2016-10" db="EMBL/GenBank/DDBJ databases">
        <title>Complete Genome Sequence of Peptococcaceae strain DCMF.</title>
        <authorList>
            <person name="Edwards R.J."/>
            <person name="Holland S.I."/>
            <person name="Deshpande N.P."/>
            <person name="Wong Y.K."/>
            <person name="Ertan H."/>
            <person name="Manefield M."/>
            <person name="Russell T.L."/>
            <person name="Lee M.J."/>
        </authorList>
    </citation>
    <scope>NUCLEOTIDE SEQUENCE [LARGE SCALE GENOMIC DNA]</scope>
    <source>
        <strain evidence="1 2">DCMF</strain>
    </source>
</reference>
<dbReference type="AlphaFoldDB" id="A0A3G1KZL3"/>
<dbReference type="Proteomes" id="UP000323521">
    <property type="component" value="Chromosome"/>
</dbReference>